<proteinExistence type="predicted"/>
<protein>
    <submittedName>
        <fullName evidence="1">Uncharacterized protein</fullName>
    </submittedName>
</protein>
<accession>A0A0E9X2K6</accession>
<dbReference type="EMBL" id="GBXM01011625">
    <property type="protein sequence ID" value="JAH96952.1"/>
    <property type="molecule type" value="Transcribed_RNA"/>
</dbReference>
<organism evidence="1">
    <name type="scientific">Anguilla anguilla</name>
    <name type="common">European freshwater eel</name>
    <name type="synonym">Muraena anguilla</name>
    <dbReference type="NCBI Taxonomy" id="7936"/>
    <lineage>
        <taxon>Eukaryota</taxon>
        <taxon>Metazoa</taxon>
        <taxon>Chordata</taxon>
        <taxon>Craniata</taxon>
        <taxon>Vertebrata</taxon>
        <taxon>Euteleostomi</taxon>
        <taxon>Actinopterygii</taxon>
        <taxon>Neopterygii</taxon>
        <taxon>Teleostei</taxon>
        <taxon>Anguilliformes</taxon>
        <taxon>Anguillidae</taxon>
        <taxon>Anguilla</taxon>
    </lineage>
</organism>
<reference evidence="1" key="2">
    <citation type="journal article" date="2015" name="Fish Shellfish Immunol.">
        <title>Early steps in the European eel (Anguilla anguilla)-Vibrio vulnificus interaction in the gills: Role of the RtxA13 toxin.</title>
        <authorList>
            <person name="Callol A."/>
            <person name="Pajuelo D."/>
            <person name="Ebbesson L."/>
            <person name="Teles M."/>
            <person name="MacKenzie S."/>
            <person name="Amaro C."/>
        </authorList>
    </citation>
    <scope>NUCLEOTIDE SEQUENCE</scope>
</reference>
<reference evidence="1" key="1">
    <citation type="submission" date="2014-11" db="EMBL/GenBank/DDBJ databases">
        <authorList>
            <person name="Amaro Gonzalez C."/>
        </authorList>
    </citation>
    <scope>NUCLEOTIDE SEQUENCE</scope>
</reference>
<name>A0A0E9X2K6_ANGAN</name>
<evidence type="ECO:0000313" key="1">
    <source>
        <dbReference type="EMBL" id="JAH96952.1"/>
    </source>
</evidence>
<dbReference type="AlphaFoldDB" id="A0A0E9X2K6"/>
<sequence length="68" mass="7367">MRNSLCGLIPVHHASKSTERYFSLYFCNASLHEPEADCPATSSEFTASVIVSRIKSLTGLSPVLLSPV</sequence>